<dbReference type="InterPro" id="IPR011051">
    <property type="entry name" value="RmlC_Cupin_sf"/>
</dbReference>
<accession>A0A1S7S294</accession>
<dbReference type="EMBL" id="FBWG01000049">
    <property type="protein sequence ID" value="CUX61522.1"/>
    <property type="molecule type" value="Genomic_DNA"/>
</dbReference>
<dbReference type="InterPro" id="IPR013096">
    <property type="entry name" value="Cupin_2"/>
</dbReference>
<dbReference type="InterPro" id="IPR014710">
    <property type="entry name" value="RmlC-like_jellyroll"/>
</dbReference>
<dbReference type="RefSeq" id="WP_205529926.1">
    <property type="nucleotide sequence ID" value="NZ_LT009750.1"/>
</dbReference>
<sequence length="182" mass="19765">MSIRRVVTGHENGRSVVVSDGSAPTEHQYSHIPGMTTSILWAHDPNGSTEQIEGAPLGTTAIPYPGQARFLVVEFPPDPGVSDTGITEPHFDPALAAQELATHSPRFIEFFEADSPGMHKTPTVDFGVVLEGEIWLELDDGQQTLFKAGDVVVQQRTRHAWRNRSSSGARMAFAMLGVSENT</sequence>
<dbReference type="Gene3D" id="2.20.70.150">
    <property type="match status" value="1"/>
</dbReference>
<feature type="domain" description="Cupin type-2" evidence="2">
    <location>
        <begin position="115"/>
        <end position="171"/>
    </location>
</feature>
<feature type="region of interest" description="Disordered" evidence="1">
    <location>
        <begin position="1"/>
        <end position="26"/>
    </location>
</feature>
<dbReference type="PANTHER" id="PTHR36156">
    <property type="entry name" value="SLR2101 PROTEIN"/>
    <property type="match status" value="1"/>
</dbReference>
<dbReference type="SUPFAM" id="SSF51182">
    <property type="entry name" value="RmlC-like cupins"/>
    <property type="match status" value="1"/>
</dbReference>
<dbReference type="CDD" id="cd02231">
    <property type="entry name" value="cupin_BLL6423-like"/>
    <property type="match status" value="1"/>
</dbReference>
<dbReference type="Pfam" id="PF07883">
    <property type="entry name" value="Cupin_2"/>
    <property type="match status" value="1"/>
</dbReference>
<dbReference type="PANTHER" id="PTHR36156:SF2">
    <property type="entry name" value="CUPIN TYPE-2 DOMAIN-CONTAINING PROTEIN"/>
    <property type="match status" value="1"/>
</dbReference>
<dbReference type="Gene3D" id="2.60.120.10">
    <property type="entry name" value="Jelly Rolls"/>
    <property type="match status" value="1"/>
</dbReference>
<dbReference type="Proteomes" id="UP000191987">
    <property type="component" value="Unassembled WGS sequence"/>
</dbReference>
<dbReference type="InterPro" id="IPR047142">
    <property type="entry name" value="OryJ/VirC-like"/>
</dbReference>
<evidence type="ECO:0000313" key="3">
    <source>
        <dbReference type="EMBL" id="CUX61522.1"/>
    </source>
</evidence>
<gene>
    <name evidence="3" type="ORF">AGR7C_pAt0075</name>
</gene>
<evidence type="ECO:0000256" key="1">
    <source>
        <dbReference type="SAM" id="MobiDB-lite"/>
    </source>
</evidence>
<evidence type="ECO:0000313" key="4">
    <source>
        <dbReference type="Proteomes" id="UP000191987"/>
    </source>
</evidence>
<organism evidence="3 4">
    <name type="scientific">Agrobacterium deltaense Zutra 3/1</name>
    <dbReference type="NCBI Taxonomy" id="1183427"/>
    <lineage>
        <taxon>Bacteria</taxon>
        <taxon>Pseudomonadati</taxon>
        <taxon>Pseudomonadota</taxon>
        <taxon>Alphaproteobacteria</taxon>
        <taxon>Hyphomicrobiales</taxon>
        <taxon>Rhizobiaceae</taxon>
        <taxon>Rhizobium/Agrobacterium group</taxon>
        <taxon>Agrobacterium</taxon>
    </lineage>
</organism>
<proteinExistence type="predicted"/>
<protein>
    <recommendedName>
        <fullName evidence="2">Cupin type-2 domain-containing protein</fullName>
    </recommendedName>
</protein>
<dbReference type="AlphaFoldDB" id="A0A1S7S294"/>
<name>A0A1S7S294_9HYPH</name>
<reference evidence="3 4" key="1">
    <citation type="submission" date="2016-01" db="EMBL/GenBank/DDBJ databases">
        <authorList>
            <person name="Oliw E.H."/>
        </authorList>
    </citation>
    <scope>NUCLEOTIDE SEQUENCE [LARGE SCALE GENOMIC DNA]</scope>
    <source>
        <strain evidence="3 4">Zutra 3-1</strain>
    </source>
</reference>
<evidence type="ECO:0000259" key="2">
    <source>
        <dbReference type="Pfam" id="PF07883"/>
    </source>
</evidence>